<name>A0ABV8V702_9GAMM</name>
<dbReference type="EMBL" id="JBHSCX010000020">
    <property type="protein sequence ID" value="MFC4363269.1"/>
    <property type="molecule type" value="Genomic_DNA"/>
</dbReference>
<protein>
    <submittedName>
        <fullName evidence="4">Translation initiation factor IF-2 N-terminal domain-containing protein</fullName>
    </submittedName>
</protein>
<dbReference type="SUPFAM" id="SSF46955">
    <property type="entry name" value="Putative DNA-binding domain"/>
    <property type="match status" value="1"/>
</dbReference>
<keyword evidence="5" id="KW-1185">Reference proteome</keyword>
<dbReference type="Pfam" id="PF04760">
    <property type="entry name" value="IF2_N"/>
    <property type="match status" value="1"/>
</dbReference>
<evidence type="ECO:0000256" key="1">
    <source>
        <dbReference type="SAM" id="MobiDB-lite"/>
    </source>
</evidence>
<dbReference type="Proteomes" id="UP001595840">
    <property type="component" value="Unassembled WGS sequence"/>
</dbReference>
<dbReference type="InterPro" id="IPR035897">
    <property type="entry name" value="Toll_tir_struct_dom_sf"/>
</dbReference>
<dbReference type="InterPro" id="IPR009061">
    <property type="entry name" value="DNA-bd_dom_put_sf"/>
</dbReference>
<keyword evidence="4" id="KW-0396">Initiation factor</keyword>
<dbReference type="Gene3D" id="3.30.56.50">
    <property type="entry name" value="Putative DNA-binding domain, N-terminal subdomain of bacterial translation initiation factor IF2"/>
    <property type="match status" value="1"/>
</dbReference>
<organism evidence="4 5">
    <name type="scientific">Simiduia curdlanivorans</name>
    <dbReference type="NCBI Taxonomy" id="1492769"/>
    <lineage>
        <taxon>Bacteria</taxon>
        <taxon>Pseudomonadati</taxon>
        <taxon>Pseudomonadota</taxon>
        <taxon>Gammaproteobacteria</taxon>
        <taxon>Cellvibrionales</taxon>
        <taxon>Cellvibrionaceae</taxon>
        <taxon>Simiduia</taxon>
    </lineage>
</organism>
<reference evidence="5" key="1">
    <citation type="journal article" date="2019" name="Int. J. Syst. Evol. Microbiol.">
        <title>The Global Catalogue of Microorganisms (GCM) 10K type strain sequencing project: providing services to taxonomists for standard genome sequencing and annotation.</title>
        <authorList>
            <consortium name="The Broad Institute Genomics Platform"/>
            <consortium name="The Broad Institute Genome Sequencing Center for Infectious Disease"/>
            <person name="Wu L."/>
            <person name="Ma J."/>
        </authorList>
    </citation>
    <scope>NUCLEOTIDE SEQUENCE [LARGE SCALE GENOMIC DNA]</scope>
    <source>
        <strain evidence="5">CECT 8570</strain>
    </source>
</reference>
<feature type="compositionally biased region" description="Polar residues" evidence="1">
    <location>
        <begin position="74"/>
        <end position="83"/>
    </location>
</feature>
<gene>
    <name evidence="4" type="ORF">ACFOX3_13220</name>
</gene>
<feature type="region of interest" description="Disordered" evidence="1">
    <location>
        <begin position="56"/>
        <end position="91"/>
    </location>
</feature>
<evidence type="ECO:0000259" key="2">
    <source>
        <dbReference type="PROSITE" id="PS50104"/>
    </source>
</evidence>
<dbReference type="PROSITE" id="PS50104">
    <property type="entry name" value="TIR"/>
    <property type="match status" value="1"/>
</dbReference>
<dbReference type="RefSeq" id="WP_290260958.1">
    <property type="nucleotide sequence ID" value="NZ_JAUFQG010000004.1"/>
</dbReference>
<dbReference type="Gene3D" id="3.40.50.10140">
    <property type="entry name" value="Toll/interleukin-1 receptor homology (TIR) domain"/>
    <property type="match status" value="1"/>
</dbReference>
<accession>A0ABV8V702</accession>
<dbReference type="InterPro" id="IPR013568">
    <property type="entry name" value="SEFIR_dom"/>
</dbReference>
<evidence type="ECO:0000313" key="4">
    <source>
        <dbReference type="EMBL" id="MFC4363269.1"/>
    </source>
</evidence>
<evidence type="ECO:0000313" key="5">
    <source>
        <dbReference type="Proteomes" id="UP001595840"/>
    </source>
</evidence>
<proteinExistence type="predicted"/>
<dbReference type="InterPro" id="IPR000157">
    <property type="entry name" value="TIR_dom"/>
</dbReference>
<evidence type="ECO:0000259" key="3">
    <source>
        <dbReference type="PROSITE" id="PS51534"/>
    </source>
</evidence>
<sequence>MADVTVAELADAVGAPVERLLKQMQDAGLSQNSANECVTDHDKQVLLAFLKESHGASSSSPEKVALKRRGVTGSGLSNAATSSKPERLSPEEEAEILAEEIPKVFISYSYDSKEHETWVEQLAKMLRSDGIEAILDKWYLHPGDPITQFMEQGIRDANFVLIICTEKYKEKSDARVGGVGYEESIISSDMLSNSNYRKYIPILKSKSYSGSVPIALHSKKYIDLTSEDTFSPSYRDLLLTLYGRRPEAPPIGKAPDYVRS</sequence>
<feature type="domain" description="SEFIR" evidence="3">
    <location>
        <begin position="101"/>
        <end position="233"/>
    </location>
</feature>
<comment type="caution">
    <text evidence="4">The sequence shown here is derived from an EMBL/GenBank/DDBJ whole genome shotgun (WGS) entry which is preliminary data.</text>
</comment>
<dbReference type="Pfam" id="PF13676">
    <property type="entry name" value="TIR_2"/>
    <property type="match status" value="1"/>
</dbReference>
<dbReference type="InterPro" id="IPR006847">
    <property type="entry name" value="IF2_N"/>
</dbReference>
<dbReference type="GO" id="GO:0003743">
    <property type="term" value="F:translation initiation factor activity"/>
    <property type="evidence" value="ECO:0007669"/>
    <property type="project" value="UniProtKB-KW"/>
</dbReference>
<dbReference type="SUPFAM" id="SSF52200">
    <property type="entry name" value="Toll/Interleukin receptor TIR domain"/>
    <property type="match status" value="1"/>
</dbReference>
<feature type="domain" description="TIR" evidence="2">
    <location>
        <begin position="100"/>
        <end position="241"/>
    </location>
</feature>
<keyword evidence="4" id="KW-0648">Protein biosynthesis</keyword>
<dbReference type="PROSITE" id="PS51534">
    <property type="entry name" value="SEFIR"/>
    <property type="match status" value="1"/>
</dbReference>